<reference evidence="1 2" key="1">
    <citation type="journal article" date="2009" name="Arch. Virol.">
        <title>Comparative sequence analysis and serological and infectivity studies indicate that cocksfoot mild mosaic virus is a member of the genus Panicovirus.</title>
        <authorList>
            <person name="Ziegler A."/>
            <person name="Cowan G."/>
            <person name="Torrance L."/>
        </authorList>
    </citation>
    <scope>NUCLEOTIDE SEQUENCE [LARGE SCALE GENOMIC DNA]</scope>
    <source>
        <strain evidence="1">Scotland</strain>
    </source>
</reference>
<proteinExistence type="predicted"/>
<sequence length="132" mass="14704">MEAIPLTEGDVARHYKDGLISLLEVGPSSVLAHWPMAKLWARHPPGQWLIDEAGRSIPSRKSYFASLPRRPITTRLCPSYLRSCSTPAHNLDMGDELSIWPVYLSSTLNMSGGGCSSPGYPAVPRLHREMWF</sequence>
<organism evidence="1 2">
    <name type="scientific">Cocksfoot mild mosaic virus</name>
    <dbReference type="NCBI Taxonomy" id="479060"/>
    <lineage>
        <taxon>Viruses</taxon>
        <taxon>Riboviria</taxon>
        <taxon>Orthornavirae</taxon>
        <taxon>Kitrinoviricota</taxon>
        <taxon>Tolucaviricetes</taxon>
        <taxon>Tolivirales</taxon>
        <taxon>Tombusviridae</taxon>
        <taxon>Procedovirinae</taxon>
        <taxon>Panicovirus</taxon>
        <taxon>Panicovirus dactylis</taxon>
    </lineage>
</organism>
<dbReference type="OrthoDB" id="33784at10239"/>
<dbReference type="RefSeq" id="YP_002117839.1">
    <property type="nucleotide sequence ID" value="NC_011108.1"/>
</dbReference>
<name>B4XS00_9TOMB</name>
<protein>
    <submittedName>
        <fullName evidence="1">p15</fullName>
    </submittedName>
</protein>
<accession>B4XS00</accession>
<evidence type="ECO:0000313" key="2">
    <source>
        <dbReference type="Proteomes" id="UP000201576"/>
    </source>
</evidence>
<keyword evidence="2" id="KW-1185">Reference proteome</keyword>
<dbReference type="KEGG" id="vg:11266501"/>
<dbReference type="EMBL" id="EU081018">
    <property type="protein sequence ID" value="ABW74554.1"/>
    <property type="molecule type" value="Genomic_RNA"/>
</dbReference>
<dbReference type="GeneID" id="11266501"/>
<evidence type="ECO:0000313" key="1">
    <source>
        <dbReference type="EMBL" id="ABW74554.1"/>
    </source>
</evidence>
<dbReference type="Proteomes" id="UP000201576">
    <property type="component" value="Segment"/>
</dbReference>